<dbReference type="Proteomes" id="UP000055024">
    <property type="component" value="Unassembled WGS sequence"/>
</dbReference>
<accession>A0A0V1HCU2</accession>
<evidence type="ECO:0000313" key="1">
    <source>
        <dbReference type="EMBL" id="KRZ08314.1"/>
    </source>
</evidence>
<proteinExistence type="predicted"/>
<gene>
    <name evidence="1" type="ORF">T11_1904</name>
</gene>
<name>A0A0V1HCU2_9BILA</name>
<keyword evidence="2" id="KW-1185">Reference proteome</keyword>
<organism evidence="1 2">
    <name type="scientific">Trichinella zimbabwensis</name>
    <dbReference type="NCBI Taxonomy" id="268475"/>
    <lineage>
        <taxon>Eukaryota</taxon>
        <taxon>Metazoa</taxon>
        <taxon>Ecdysozoa</taxon>
        <taxon>Nematoda</taxon>
        <taxon>Enoplea</taxon>
        <taxon>Dorylaimia</taxon>
        <taxon>Trichinellida</taxon>
        <taxon>Trichinellidae</taxon>
        <taxon>Trichinella</taxon>
    </lineage>
</organism>
<dbReference type="AlphaFoldDB" id="A0A0V1HCU2"/>
<reference evidence="1 2" key="1">
    <citation type="submission" date="2015-01" db="EMBL/GenBank/DDBJ databases">
        <title>Evolution of Trichinella species and genotypes.</title>
        <authorList>
            <person name="Korhonen P.K."/>
            <person name="Edoardo P."/>
            <person name="Giuseppe L.R."/>
            <person name="Gasser R.B."/>
        </authorList>
    </citation>
    <scope>NUCLEOTIDE SEQUENCE [LARGE SCALE GENOMIC DNA]</scope>
    <source>
        <strain evidence="1">ISS1029</strain>
    </source>
</reference>
<sequence>MCLFKLSSAVVTCHNQWTHWKRMDSCTLYVIRFAAPFLTPRECFLSILINFAIQRHRTFPVHRTSTTIESEAT</sequence>
<protein>
    <submittedName>
        <fullName evidence="1">Uncharacterized protein</fullName>
    </submittedName>
</protein>
<comment type="caution">
    <text evidence="1">The sequence shown here is derived from an EMBL/GenBank/DDBJ whole genome shotgun (WGS) entry which is preliminary data.</text>
</comment>
<dbReference type="EMBL" id="JYDP01000089">
    <property type="protein sequence ID" value="KRZ08314.1"/>
    <property type="molecule type" value="Genomic_DNA"/>
</dbReference>
<evidence type="ECO:0000313" key="2">
    <source>
        <dbReference type="Proteomes" id="UP000055024"/>
    </source>
</evidence>